<sequence>MEKKAAAEANGAGSKTSKTAAWNTSDDRNKKKKNEHNNSGGTMKSDSNADHTSVVFTCLSA</sequence>
<accession>A0A166E0C4</accession>
<proteinExistence type="predicted"/>
<dbReference type="EMBL" id="LNRQ01000002">
    <property type="protein sequence ID" value="KZN05912.1"/>
    <property type="molecule type" value="Genomic_DNA"/>
</dbReference>
<reference evidence="2" key="1">
    <citation type="journal article" date="2016" name="Nat. Genet.">
        <title>A high-quality carrot genome assembly provides new insights into carotenoid accumulation and asterid genome evolution.</title>
        <authorList>
            <person name="Iorizzo M."/>
            <person name="Ellison S."/>
            <person name="Senalik D."/>
            <person name="Zeng P."/>
            <person name="Satapoomin P."/>
            <person name="Huang J."/>
            <person name="Bowman M."/>
            <person name="Iovene M."/>
            <person name="Sanseverino W."/>
            <person name="Cavagnaro P."/>
            <person name="Yildiz M."/>
            <person name="Macko-Podgorni A."/>
            <person name="Moranska E."/>
            <person name="Grzebelus E."/>
            <person name="Grzebelus D."/>
            <person name="Ashrafi H."/>
            <person name="Zheng Z."/>
            <person name="Cheng S."/>
            <person name="Spooner D."/>
            <person name="Van Deynze A."/>
            <person name="Simon P."/>
        </authorList>
    </citation>
    <scope>NUCLEOTIDE SEQUENCE [LARGE SCALE GENOMIC DNA]</scope>
    <source>
        <tissue evidence="2">Leaf</tissue>
    </source>
</reference>
<gene>
    <name evidence="2" type="ORF">DCAR_006749</name>
</gene>
<comment type="caution">
    <text evidence="2">The sequence shown here is derived from an EMBL/GenBank/DDBJ whole genome shotgun (WGS) entry which is preliminary data.</text>
</comment>
<feature type="region of interest" description="Disordered" evidence="1">
    <location>
        <begin position="1"/>
        <end position="61"/>
    </location>
</feature>
<evidence type="ECO:0000313" key="2">
    <source>
        <dbReference type="EMBL" id="KZN05912.1"/>
    </source>
</evidence>
<name>A0A166E0C4_DAUCS</name>
<evidence type="ECO:0000256" key="1">
    <source>
        <dbReference type="SAM" id="MobiDB-lite"/>
    </source>
</evidence>
<dbReference type="AlphaFoldDB" id="A0A166E0C4"/>
<dbReference type="Gramene" id="KZN05912">
    <property type="protein sequence ID" value="KZN05912"/>
    <property type="gene ID" value="DCAR_006749"/>
</dbReference>
<protein>
    <submittedName>
        <fullName evidence="2">Uncharacterized protein</fullName>
    </submittedName>
</protein>
<feature type="compositionally biased region" description="Polar residues" evidence="1">
    <location>
        <begin position="14"/>
        <end position="24"/>
    </location>
</feature>
<feature type="compositionally biased region" description="Polar residues" evidence="1">
    <location>
        <begin position="37"/>
        <end position="61"/>
    </location>
</feature>
<organism evidence="2">
    <name type="scientific">Daucus carota subsp. sativus</name>
    <name type="common">Carrot</name>
    <dbReference type="NCBI Taxonomy" id="79200"/>
    <lineage>
        <taxon>Eukaryota</taxon>
        <taxon>Viridiplantae</taxon>
        <taxon>Streptophyta</taxon>
        <taxon>Embryophyta</taxon>
        <taxon>Tracheophyta</taxon>
        <taxon>Spermatophyta</taxon>
        <taxon>Magnoliopsida</taxon>
        <taxon>eudicotyledons</taxon>
        <taxon>Gunneridae</taxon>
        <taxon>Pentapetalae</taxon>
        <taxon>asterids</taxon>
        <taxon>campanulids</taxon>
        <taxon>Apiales</taxon>
        <taxon>Apiaceae</taxon>
        <taxon>Apioideae</taxon>
        <taxon>Scandiceae</taxon>
        <taxon>Daucinae</taxon>
        <taxon>Daucus</taxon>
        <taxon>Daucus sect. Daucus</taxon>
    </lineage>
</organism>